<accession>A0A8S5PKJ9</accession>
<dbReference type="EMBL" id="BK015443">
    <property type="protein sequence ID" value="DAE06945.1"/>
    <property type="molecule type" value="Genomic_DNA"/>
</dbReference>
<reference evidence="1" key="1">
    <citation type="journal article" date="2021" name="Proc. Natl. Acad. Sci. U.S.A.">
        <title>A Catalog of Tens of Thousands of Viruses from Human Metagenomes Reveals Hidden Associations with Chronic Diseases.</title>
        <authorList>
            <person name="Tisza M.J."/>
            <person name="Buck C.B."/>
        </authorList>
    </citation>
    <scope>NUCLEOTIDE SEQUENCE</scope>
    <source>
        <strain evidence="1">CtL0q1</strain>
    </source>
</reference>
<proteinExistence type="predicted"/>
<protein>
    <submittedName>
        <fullName evidence="1">Uncharacterized protein</fullName>
    </submittedName>
</protein>
<sequence length="31" mass="3679">MPITLQRKDEICLDVNVAERLKEVIGWHMLQ</sequence>
<organism evidence="1">
    <name type="scientific">Siphoviridae sp. ctL0q1</name>
    <dbReference type="NCBI Taxonomy" id="2825449"/>
    <lineage>
        <taxon>Viruses</taxon>
        <taxon>Duplodnaviria</taxon>
        <taxon>Heunggongvirae</taxon>
        <taxon>Uroviricota</taxon>
        <taxon>Caudoviricetes</taxon>
    </lineage>
</organism>
<evidence type="ECO:0000313" key="1">
    <source>
        <dbReference type="EMBL" id="DAE06945.1"/>
    </source>
</evidence>
<name>A0A8S5PKJ9_9CAUD</name>